<dbReference type="SUPFAM" id="SSF49373">
    <property type="entry name" value="Invasin/intimin cell-adhesion fragments"/>
    <property type="match status" value="1"/>
</dbReference>
<dbReference type="InterPro" id="IPR039448">
    <property type="entry name" value="Beta_helix"/>
</dbReference>
<dbReference type="SUPFAM" id="SSF51126">
    <property type="entry name" value="Pectin lyase-like"/>
    <property type="match status" value="3"/>
</dbReference>
<evidence type="ECO:0000313" key="5">
    <source>
        <dbReference type="Proteomes" id="UP000823588"/>
    </source>
</evidence>
<dbReference type="SMART" id="SM00710">
    <property type="entry name" value="PbH1"/>
    <property type="match status" value="9"/>
</dbReference>
<dbReference type="EMBL" id="JAGGKQ010000026">
    <property type="protein sequence ID" value="MBP1923652.1"/>
    <property type="molecule type" value="Genomic_DNA"/>
</dbReference>
<dbReference type="RefSeq" id="WP_209486655.1">
    <property type="nucleotide sequence ID" value="NZ_JAGGKQ010000026.1"/>
</dbReference>
<comment type="similarity">
    <text evidence="1">Belongs to the intimin/invasin family.</text>
</comment>
<evidence type="ECO:0000256" key="1">
    <source>
        <dbReference type="ARBA" id="ARBA00010116"/>
    </source>
</evidence>
<evidence type="ECO:0000259" key="3">
    <source>
        <dbReference type="PROSITE" id="PS51127"/>
    </source>
</evidence>
<name>A0A8T4GKW8_9EURY</name>
<feature type="region of interest" description="Disordered" evidence="2">
    <location>
        <begin position="1226"/>
        <end position="1263"/>
    </location>
</feature>
<feature type="domain" description="Big-1" evidence="3">
    <location>
        <begin position="1405"/>
        <end position="1502"/>
    </location>
</feature>
<evidence type="ECO:0000313" key="4">
    <source>
        <dbReference type="EMBL" id="MBP1923652.1"/>
    </source>
</evidence>
<sequence length="1665" mass="176608">MSGRKQKIRAAFLSMIMVLSVVAMAGAFAGSAAATPQNVDLVDVDPDEVVQDQTVDHEIETFADEIDVDTGEVASSIDVRIEVTLSDGEFDSAPAEEDVTLTSGGDTVEGTDAAVDDISLQAGESTLRVDYDSDVSGGDITGGSEDITLTVDSVDIDHADNTDDVDITVSYEDNDGPSDQVFVGAINVLANDGVSIDNAGTPADIAAGDDDVTQDLAAEEDIEITVPEDGDRTQVRYDLNTLTDLGVDISEAELGDYSATGDTIIDSNVDEDDETLRFVVEQDGSEIEFSQLELDGLDTSDVSTQTGLDYRVTIDYQNLDVFADFDTDDVARTGTFNLAFIEVENLAQEDREVFTNVNDALTSNLHDNDEDVVIRFAGGTYEFSGETIGADNDQLEIRPVENDDVTFLTDEGAPDTTFDVDAEDVTIFNVTFDQNEETEIALNLLDEADLSVEDSTFEGMDGSEDYIVSQEGADLDIDGSTFEGEDEAESAVSVGTTGDEGSLSVTDSTLNETDTALDLSEDLSDIDAITVENNEFNANDFHIDDDGDNIDLDAAFDDNTFDQYVIVEDIADEIIDGIYGDLDTAVDEDTADDLDEETVTITGEHELDGSTINIAGSADDVVITSPTDVDAEDVEIIGDSDTDVIVIDDGVDDLEVSGLTILADDGGSDARAITDGGTNEIRDLVISDNVFVLEGDDDVAAIDLDQSNDVIDVEIDSNTFEPEDEGDEYDAINIDVLEDDGSASADITNNVIESADNGLTTGAIDADDLSIEVSGNSLLNVTAASGDGIQFDVEDGIDSLEVSNNHIAGDEDGSDATGIDLALDDQSEDVDVSANTVVGLDEGTALVLDDDEAEPAPTVEDNVFDNNEEHIDFTSAENEVDDLLEDNTFETMLIVTEEVDDFDDAVEDGDLREDTIFGLLAGVEGVPSTGDGDYVFVGAGEYVEADDGAEVIDVTESEVTFESLEGAEETGIVNEHEQDTIVLSSGADEVVIDGFTFDSQDAGDEVDILVEDTSVSDAQILNSEFIGPGDDADRTAVEFKGDGSDTQLNNSAIDQYETGILVDGHDGSSDLLIVDTDINGTDTGVDVTDVDVDEALEIVDGSVTYTDTGIVAADDDQITVNGTVIEVEDVGVQMDGADLDVENAEITTEAIDGLGVHVNGDHNNLDVSDSVVYDNDVAVQLDDGDNHVLVRNQILNSTETGVYIDGSVGGETRVNFNDIVDNEVGIEDNDGLDDQGALANWYGDETGPSGEASGDEFTGSGDEVDADVNAEYFVPWLNQSVTELPEDELIVVTDERNIFAEDNGYDFPEDDRAQLVVAVLDDDLAGDIDVSEDLTTLTDIDDVDFDDDPEYLEDDEVSADNPLLELDANVDDDAPGDYDIEVLNTGDAAVSDGFGVQTFIATADGVEVTAESDEVVADGETTTNITAQLTADGEPVAQGGEEVTFQIINTDEDAGAALTETSVDTDSDGQAVTGLTAEEAGFDITVRAIAVNSQDSVTVTSVEPTEANFTLSDLDAPDQIVQNESYEVSVNVTNEGDGVGTQDVVYELQNATDDTVEIDATEADVELDAGNSTEVTFEVAAEDTDALELGDDYAHVFETDDDTLTIENVSVVEELDDPRAAYTNEDGVVDGDGLLDAAADFRQDDIDSDLLLDVAAAFRTDEVIQ</sequence>
<accession>A0A8T4GKW8</accession>
<dbReference type="InterPro" id="IPR003344">
    <property type="entry name" value="Big_1_dom"/>
</dbReference>
<proteinExistence type="inferred from homology"/>
<organism evidence="4 5">
    <name type="scientific">Halorubrum alkaliphilum</name>
    <dbReference type="NCBI Taxonomy" id="261290"/>
    <lineage>
        <taxon>Archaea</taxon>
        <taxon>Methanobacteriati</taxon>
        <taxon>Methanobacteriota</taxon>
        <taxon>Stenosarchaea group</taxon>
        <taxon>Halobacteria</taxon>
        <taxon>Halobacteriales</taxon>
        <taxon>Haloferacaceae</taxon>
        <taxon>Halorubrum</taxon>
    </lineage>
</organism>
<keyword evidence="5" id="KW-1185">Reference proteome</keyword>
<dbReference type="InterPro" id="IPR026452">
    <property type="entry name" value="Surf_glycop_sig_pep"/>
</dbReference>
<evidence type="ECO:0000256" key="2">
    <source>
        <dbReference type="SAM" id="MobiDB-lite"/>
    </source>
</evidence>
<dbReference type="NCBIfam" id="TIGR04207">
    <property type="entry name" value="halo_sig_pep"/>
    <property type="match status" value="1"/>
</dbReference>
<comment type="caution">
    <text evidence="4">The sequence shown here is derived from an EMBL/GenBank/DDBJ whole genome shotgun (WGS) entry which is preliminary data.</text>
</comment>
<dbReference type="InterPro" id="IPR006626">
    <property type="entry name" value="PbH1"/>
</dbReference>
<dbReference type="Pfam" id="PF13229">
    <property type="entry name" value="Beta_helix"/>
    <property type="match status" value="1"/>
</dbReference>
<dbReference type="PROSITE" id="PS51127">
    <property type="entry name" value="BIG1"/>
    <property type="match status" value="1"/>
</dbReference>
<dbReference type="Gene3D" id="2.60.40.10">
    <property type="entry name" value="Immunoglobulins"/>
    <property type="match status" value="1"/>
</dbReference>
<dbReference type="InterPro" id="IPR013783">
    <property type="entry name" value="Ig-like_fold"/>
</dbReference>
<dbReference type="InterPro" id="IPR008964">
    <property type="entry name" value="Invasin/intimin_cell_adhesion"/>
</dbReference>
<reference evidence="4" key="1">
    <citation type="submission" date="2021-03" db="EMBL/GenBank/DDBJ databases">
        <title>Genomic Encyclopedia of Type Strains, Phase IV (KMG-IV): sequencing the most valuable type-strain genomes for metagenomic binning, comparative biology and taxonomic classification.</title>
        <authorList>
            <person name="Goeker M."/>
        </authorList>
    </citation>
    <scope>NUCLEOTIDE SEQUENCE</scope>
    <source>
        <strain evidence="4">DSM 23564</strain>
    </source>
</reference>
<dbReference type="InterPro" id="IPR011050">
    <property type="entry name" value="Pectin_lyase_fold/virulence"/>
</dbReference>
<dbReference type="Proteomes" id="UP000823588">
    <property type="component" value="Unassembled WGS sequence"/>
</dbReference>
<protein>
    <submittedName>
        <fullName evidence="4">Surface glycoprotein (TIGR04207 family)</fullName>
    </submittedName>
</protein>
<gene>
    <name evidence="4" type="ORF">J2751_002697</name>
</gene>